<dbReference type="CDD" id="cd07957">
    <property type="entry name" value="Anticodon_Ia_Met"/>
    <property type="match status" value="1"/>
</dbReference>
<comment type="caution">
    <text evidence="8">The sequence shown here is derived from an EMBL/GenBank/DDBJ whole genome shotgun (WGS) entry which is preliminary data.</text>
</comment>
<proteinExistence type="predicted"/>
<evidence type="ECO:0000256" key="3">
    <source>
        <dbReference type="ARBA" id="ARBA00022840"/>
    </source>
</evidence>
<dbReference type="PANTHER" id="PTHR43326:SF1">
    <property type="entry name" value="METHIONINE--TRNA LIGASE, MITOCHONDRIAL"/>
    <property type="match status" value="1"/>
</dbReference>
<dbReference type="SUPFAM" id="SSF47323">
    <property type="entry name" value="Anticodon-binding domain of a subclass of class I aminoacyl-tRNA synthetases"/>
    <property type="match status" value="1"/>
</dbReference>
<dbReference type="InterPro" id="IPR009080">
    <property type="entry name" value="tRNAsynth_Ia_anticodon-bd"/>
</dbReference>
<dbReference type="Gene3D" id="1.10.730.10">
    <property type="entry name" value="Isoleucyl-tRNA Synthetase, Domain 1"/>
    <property type="match status" value="1"/>
</dbReference>
<dbReference type="PANTHER" id="PTHR43326">
    <property type="entry name" value="METHIONYL-TRNA SYNTHETASE"/>
    <property type="match status" value="1"/>
</dbReference>
<keyword evidence="3" id="KW-0067">ATP-binding</keyword>
<evidence type="ECO:0000256" key="4">
    <source>
        <dbReference type="ARBA" id="ARBA00022917"/>
    </source>
</evidence>
<dbReference type="InterPro" id="IPR015413">
    <property type="entry name" value="Methionyl/Leucyl_tRNA_Synth"/>
</dbReference>
<dbReference type="GO" id="GO:0006431">
    <property type="term" value="P:methionyl-tRNA aminoacylation"/>
    <property type="evidence" value="ECO:0007669"/>
    <property type="project" value="TreeGrafter"/>
</dbReference>
<sequence length="161" mass="18504">AEFALVFGEDGDFSEKAIKARINGELVNELGNLVNRSLSLKFKGKILGKQELKVDVKKIENFVKNFELHRAIEEIFKFVREVNKYVNDKEPWKLGGKELSNVLYNIFESLRIISILISAFMPETSEKLNKQLGVKEGKLKDCKFGKFKGKIKKGEYLFKKV</sequence>
<protein>
    <recommendedName>
        <fullName evidence="9">Methionyl/Valyl/Leucyl/Isoleucyl-tRNA synthetase anticodon-binding domain-containing protein</fullName>
    </recommendedName>
</protein>
<dbReference type="InterPro" id="IPR023457">
    <property type="entry name" value="Met-tRNA_synth_2"/>
</dbReference>
<dbReference type="InterPro" id="IPR013155">
    <property type="entry name" value="M/V/L/I-tRNA-synth_anticd-bd"/>
</dbReference>
<evidence type="ECO:0000256" key="1">
    <source>
        <dbReference type="ARBA" id="ARBA00022598"/>
    </source>
</evidence>
<dbReference type="Pfam" id="PF09334">
    <property type="entry name" value="tRNA-synt_1g"/>
    <property type="match status" value="1"/>
</dbReference>
<organism evidence="8">
    <name type="scientific">marine sediment metagenome</name>
    <dbReference type="NCBI Taxonomy" id="412755"/>
    <lineage>
        <taxon>unclassified sequences</taxon>
        <taxon>metagenomes</taxon>
        <taxon>ecological metagenomes</taxon>
    </lineage>
</organism>
<feature type="domain" description="Methionyl/Leucyl tRNA synthetase" evidence="7">
    <location>
        <begin position="7"/>
        <end position="37"/>
    </location>
</feature>
<accession>X0WIV4</accession>
<keyword evidence="2" id="KW-0547">Nucleotide-binding</keyword>
<evidence type="ECO:0008006" key="9">
    <source>
        <dbReference type="Google" id="ProtNLM"/>
    </source>
</evidence>
<evidence type="ECO:0000256" key="5">
    <source>
        <dbReference type="ARBA" id="ARBA00023146"/>
    </source>
</evidence>
<dbReference type="GO" id="GO:0005524">
    <property type="term" value="F:ATP binding"/>
    <property type="evidence" value="ECO:0007669"/>
    <property type="project" value="UniProtKB-KW"/>
</dbReference>
<keyword evidence="4" id="KW-0648">Protein biosynthesis</keyword>
<name>X0WIV4_9ZZZZ</name>
<dbReference type="GO" id="GO:0004825">
    <property type="term" value="F:methionine-tRNA ligase activity"/>
    <property type="evidence" value="ECO:0007669"/>
    <property type="project" value="InterPro"/>
</dbReference>
<evidence type="ECO:0000256" key="2">
    <source>
        <dbReference type="ARBA" id="ARBA00022741"/>
    </source>
</evidence>
<feature type="non-terminal residue" evidence="8">
    <location>
        <position position="1"/>
    </location>
</feature>
<evidence type="ECO:0000313" key="8">
    <source>
        <dbReference type="EMBL" id="GAG23147.1"/>
    </source>
</evidence>
<feature type="domain" description="Methionyl/Valyl/Leucyl/Isoleucyl-tRNA synthetase anticodon-binding" evidence="6">
    <location>
        <begin position="51"/>
        <end position="135"/>
    </location>
</feature>
<evidence type="ECO:0000259" key="6">
    <source>
        <dbReference type="Pfam" id="PF08264"/>
    </source>
</evidence>
<dbReference type="Pfam" id="PF08264">
    <property type="entry name" value="Anticodon_1"/>
    <property type="match status" value="1"/>
</dbReference>
<dbReference type="EMBL" id="BARS01037159">
    <property type="protein sequence ID" value="GAG23147.1"/>
    <property type="molecule type" value="Genomic_DNA"/>
</dbReference>
<gene>
    <name evidence="8" type="ORF">S01H1_57011</name>
</gene>
<keyword evidence="1" id="KW-0436">Ligase</keyword>
<reference evidence="8" key="1">
    <citation type="journal article" date="2014" name="Front. Microbiol.">
        <title>High frequency of phylogenetically diverse reductive dehalogenase-homologous genes in deep subseafloor sedimentary metagenomes.</title>
        <authorList>
            <person name="Kawai M."/>
            <person name="Futagami T."/>
            <person name="Toyoda A."/>
            <person name="Takaki Y."/>
            <person name="Nishi S."/>
            <person name="Hori S."/>
            <person name="Arai W."/>
            <person name="Tsubouchi T."/>
            <person name="Morono Y."/>
            <person name="Uchiyama I."/>
            <person name="Ito T."/>
            <person name="Fujiyama A."/>
            <person name="Inagaki F."/>
            <person name="Takami H."/>
        </authorList>
    </citation>
    <scope>NUCLEOTIDE SEQUENCE</scope>
    <source>
        <strain evidence="8">Expedition CK06-06</strain>
    </source>
</reference>
<dbReference type="InterPro" id="IPR041872">
    <property type="entry name" value="Anticodon_Met"/>
</dbReference>
<evidence type="ECO:0000259" key="7">
    <source>
        <dbReference type="Pfam" id="PF09334"/>
    </source>
</evidence>
<keyword evidence="5" id="KW-0030">Aminoacyl-tRNA synthetase</keyword>
<dbReference type="AlphaFoldDB" id="X0WIV4"/>